<dbReference type="EMBL" id="JARFID010000055">
    <property type="protein sequence ID" value="MDE8697526.1"/>
    <property type="molecule type" value="Genomic_DNA"/>
</dbReference>
<feature type="domain" description="AAA-ATPase-like" evidence="1">
    <location>
        <begin position="9"/>
        <end position="205"/>
    </location>
</feature>
<dbReference type="PANTHER" id="PTHR34825">
    <property type="entry name" value="CONSERVED PROTEIN, WITH A WEAK D-GALACTARATE DEHYDRATASE/ALTRONATE HYDROLASE DOMAIN"/>
    <property type="match status" value="1"/>
</dbReference>
<gene>
    <name evidence="4" type="ORF">DWX97_20105</name>
    <name evidence="2" type="ORF">PZH42_25840</name>
    <name evidence="3" type="ORF">RO785_16290</name>
</gene>
<dbReference type="EMBL" id="QRVJ01000024">
    <property type="protein sequence ID" value="RGS34074.1"/>
    <property type="molecule type" value="Genomic_DNA"/>
</dbReference>
<dbReference type="Proteomes" id="UP001221924">
    <property type="component" value="Unassembled WGS sequence"/>
</dbReference>
<evidence type="ECO:0000313" key="3">
    <source>
        <dbReference type="EMBL" id="MDT4512530.1"/>
    </source>
</evidence>
<evidence type="ECO:0000259" key="1">
    <source>
        <dbReference type="Pfam" id="PF09820"/>
    </source>
</evidence>
<dbReference type="Proteomes" id="UP000283341">
    <property type="component" value="Unassembled WGS sequence"/>
</dbReference>
<keyword evidence="2" id="KW-0067">ATP-binding</keyword>
<sequence length="520" mass="60508">MEENYRRYPIGIQNFEELRNRQCVYVDKTELVYRLANTDKVYFFSRPRRFGKSLLISTLEAYFQGKKELFKGLAMEQLEKEWTVYPVLHIDFSLTKYTELTDLTGQLNLFLHRWEKIYGKDEVETTSAERLQGIILRAYKQTGKTIAVLIDEYDAPLLDSNSDIPLQQQLRNEMRKFFSPLKGLGQYLRFLFITGISKFSQMSIFSELNNLKNISMRDDFSALCGITEQELLTQLKSDIARMAEANGETYDEACLHLKQQYDGYHFSKHCEDIYNPFSLFNAFDAKEYKNFWFSTGTPTFLIDLLQEVDFDVRELESVEATDEQFDAPTERITSPIPVLYQSGYLTIKGYDPDFQIYRLAYPNGEVRKGFIESLLPAYVHLPGQNNTFYVVSFIRDLRKGDIESCLERTRSFFASIPNDLENKTEKHYQTIFYLLFRLMGQYVDAEVKSAIGRADVVVKMKDAIYVFEFKFDGTPEEALTQIDSKQYAIPYQSDGRQIVKVGVNFDSATRTIGGWKIVNI</sequence>
<proteinExistence type="predicted"/>
<keyword evidence="2" id="KW-0547">Nucleotide-binding</keyword>
<reference evidence="3" key="3">
    <citation type="submission" date="2023-08" db="EMBL/GenBank/DDBJ databases">
        <title>Reintroducing virulent viruses to syntetic microbiomes.</title>
        <authorList>
            <person name="Wilde J."/>
            <person name="Boyes R."/>
            <person name="Robinson A.V."/>
            <person name="Daisley B.A."/>
            <person name="Allen-Vercoe E."/>
        </authorList>
    </citation>
    <scope>NUCLEOTIDE SEQUENCE</scope>
    <source>
        <strain evidence="3">225I_12FAA</strain>
    </source>
</reference>
<dbReference type="Pfam" id="PF09820">
    <property type="entry name" value="AAA-ATPase_like"/>
    <property type="match status" value="1"/>
</dbReference>
<dbReference type="GO" id="GO:0005524">
    <property type="term" value="F:ATP binding"/>
    <property type="evidence" value="ECO:0007669"/>
    <property type="project" value="UniProtKB-KW"/>
</dbReference>
<reference evidence="4 5" key="1">
    <citation type="submission" date="2018-08" db="EMBL/GenBank/DDBJ databases">
        <title>A genome reference for cultivated species of the human gut microbiota.</title>
        <authorList>
            <person name="Zou Y."/>
            <person name="Xue W."/>
            <person name="Luo G."/>
        </authorList>
    </citation>
    <scope>NUCLEOTIDE SEQUENCE [LARGE SCALE GENOMIC DNA]</scope>
    <source>
        <strain evidence="4 5">AF22-3AC</strain>
    </source>
</reference>
<dbReference type="RefSeq" id="WP_118403441.1">
    <property type="nucleotide sequence ID" value="NZ_CAXKYC010000051.1"/>
</dbReference>
<dbReference type="InterPro" id="IPR027417">
    <property type="entry name" value="P-loop_NTPase"/>
</dbReference>
<protein>
    <submittedName>
        <fullName evidence="4">AAA family ATPase</fullName>
    </submittedName>
    <submittedName>
        <fullName evidence="2">ATP-binding protein</fullName>
    </submittedName>
</protein>
<accession>A0A412IB77</accession>
<dbReference type="Proteomes" id="UP001266995">
    <property type="component" value="Unassembled WGS sequence"/>
</dbReference>
<evidence type="ECO:0000313" key="2">
    <source>
        <dbReference type="EMBL" id="MDE8697526.1"/>
    </source>
</evidence>
<dbReference type="InterPro" id="IPR012547">
    <property type="entry name" value="PDDEXK_9"/>
</dbReference>
<dbReference type="SUPFAM" id="SSF52540">
    <property type="entry name" value="P-loop containing nucleoside triphosphate hydrolases"/>
    <property type="match status" value="1"/>
</dbReference>
<name>A0A412IB77_9BACE</name>
<evidence type="ECO:0000313" key="5">
    <source>
        <dbReference type="Proteomes" id="UP000283341"/>
    </source>
</evidence>
<reference evidence="2" key="2">
    <citation type="submission" date="2023-03" db="EMBL/GenBank/DDBJ databases">
        <title>DFI Biobank Strains.</title>
        <authorList>
            <person name="Mostad J."/>
            <person name="Paddock L."/>
            <person name="Medina S."/>
            <person name="Waligurski E."/>
            <person name="Barat B."/>
            <person name="Smith R."/>
            <person name="Burgo V."/>
            <person name="Metcalfe C."/>
            <person name="Woodson C."/>
            <person name="Sundararajan A."/>
            <person name="Ramaswamy R."/>
            <person name="Lin H."/>
            <person name="Pamer E.G."/>
        </authorList>
    </citation>
    <scope>NUCLEOTIDE SEQUENCE</scope>
    <source>
        <strain evidence="2">DFI.9.5</strain>
    </source>
</reference>
<dbReference type="InterPro" id="IPR018631">
    <property type="entry name" value="AAA-ATPase-like_dom"/>
</dbReference>
<dbReference type="Pfam" id="PF08011">
    <property type="entry name" value="PDDEXK_9"/>
    <property type="match status" value="1"/>
</dbReference>
<organism evidence="4 5">
    <name type="scientific">Bacteroides cellulosilyticus</name>
    <dbReference type="NCBI Taxonomy" id="246787"/>
    <lineage>
        <taxon>Bacteria</taxon>
        <taxon>Pseudomonadati</taxon>
        <taxon>Bacteroidota</taxon>
        <taxon>Bacteroidia</taxon>
        <taxon>Bacteroidales</taxon>
        <taxon>Bacteroidaceae</taxon>
        <taxon>Bacteroides</taxon>
    </lineage>
</organism>
<dbReference type="AlphaFoldDB" id="A0A412IB77"/>
<dbReference type="PANTHER" id="PTHR34825:SF1">
    <property type="entry name" value="AAA-ATPASE-LIKE DOMAIN-CONTAINING PROTEIN"/>
    <property type="match status" value="1"/>
</dbReference>
<dbReference type="EMBL" id="JAVSNH010000001">
    <property type="protein sequence ID" value="MDT4512530.1"/>
    <property type="molecule type" value="Genomic_DNA"/>
</dbReference>
<comment type="caution">
    <text evidence="4">The sequence shown here is derived from an EMBL/GenBank/DDBJ whole genome shotgun (WGS) entry which is preliminary data.</text>
</comment>
<evidence type="ECO:0000313" key="4">
    <source>
        <dbReference type="EMBL" id="RGS34074.1"/>
    </source>
</evidence>